<evidence type="ECO:0000313" key="3">
    <source>
        <dbReference type="EMBL" id="PMD47799.1"/>
    </source>
</evidence>
<proteinExistence type="predicted"/>
<dbReference type="InterPro" id="IPR010730">
    <property type="entry name" value="HET"/>
</dbReference>
<feature type="domain" description="DUF8212" evidence="2">
    <location>
        <begin position="239"/>
        <end position="276"/>
    </location>
</feature>
<evidence type="ECO:0000259" key="1">
    <source>
        <dbReference type="Pfam" id="PF06985"/>
    </source>
</evidence>
<accession>A0A2J6SAK6</accession>
<dbReference type="STRING" id="1149755.A0A2J6SAK6"/>
<dbReference type="EMBL" id="KZ613938">
    <property type="protein sequence ID" value="PMD47799.1"/>
    <property type="molecule type" value="Genomic_DNA"/>
</dbReference>
<organism evidence="3 4">
    <name type="scientific">Hyaloscypha variabilis (strain UAMH 11265 / GT02V1 / F)</name>
    <name type="common">Meliniomyces variabilis</name>
    <dbReference type="NCBI Taxonomy" id="1149755"/>
    <lineage>
        <taxon>Eukaryota</taxon>
        <taxon>Fungi</taxon>
        <taxon>Dikarya</taxon>
        <taxon>Ascomycota</taxon>
        <taxon>Pezizomycotina</taxon>
        <taxon>Leotiomycetes</taxon>
        <taxon>Helotiales</taxon>
        <taxon>Hyaloscyphaceae</taxon>
        <taxon>Hyaloscypha</taxon>
        <taxon>Hyaloscypha variabilis</taxon>
    </lineage>
</organism>
<dbReference type="PANTHER" id="PTHR10622">
    <property type="entry name" value="HET DOMAIN-CONTAINING PROTEIN"/>
    <property type="match status" value="1"/>
</dbReference>
<dbReference type="PANTHER" id="PTHR10622:SF10">
    <property type="entry name" value="HET DOMAIN-CONTAINING PROTEIN"/>
    <property type="match status" value="1"/>
</dbReference>
<dbReference type="OrthoDB" id="674604at2759"/>
<keyword evidence="4" id="KW-1185">Reference proteome</keyword>
<name>A0A2J6SAK6_HYAVF</name>
<dbReference type="Pfam" id="PF06985">
    <property type="entry name" value="HET"/>
    <property type="match status" value="1"/>
</dbReference>
<gene>
    <name evidence="3" type="ORF">L207DRAFT_628378</name>
</gene>
<reference evidence="3 4" key="1">
    <citation type="submission" date="2016-04" db="EMBL/GenBank/DDBJ databases">
        <title>A degradative enzymes factory behind the ericoid mycorrhizal symbiosis.</title>
        <authorList>
            <consortium name="DOE Joint Genome Institute"/>
            <person name="Martino E."/>
            <person name="Morin E."/>
            <person name="Grelet G."/>
            <person name="Kuo A."/>
            <person name="Kohler A."/>
            <person name="Daghino S."/>
            <person name="Barry K."/>
            <person name="Choi C."/>
            <person name="Cichocki N."/>
            <person name="Clum A."/>
            <person name="Copeland A."/>
            <person name="Hainaut M."/>
            <person name="Haridas S."/>
            <person name="Labutti K."/>
            <person name="Lindquist E."/>
            <person name="Lipzen A."/>
            <person name="Khouja H.-R."/>
            <person name="Murat C."/>
            <person name="Ohm R."/>
            <person name="Olson A."/>
            <person name="Spatafora J."/>
            <person name="Veneault-Fourrey C."/>
            <person name="Henrissat B."/>
            <person name="Grigoriev I."/>
            <person name="Martin F."/>
            <person name="Perotto S."/>
        </authorList>
    </citation>
    <scope>NUCLEOTIDE SEQUENCE [LARGE SCALE GENOMIC DNA]</scope>
    <source>
        <strain evidence="3 4">F</strain>
    </source>
</reference>
<protein>
    <submittedName>
        <fullName evidence="3">Uncharacterized protein</fullName>
    </submittedName>
</protein>
<dbReference type="InterPro" id="IPR058525">
    <property type="entry name" value="DUF8212"/>
</dbReference>
<feature type="domain" description="Heterokaryon incompatibility" evidence="1">
    <location>
        <begin position="22"/>
        <end position="113"/>
    </location>
</feature>
<sequence>MWLLHTENLGLEEFVESNTPPYAILSHTWMNEEISFVEMQNAVMQDADEIIRNKAGFKKILKFCTLAKSRGFSYCWVDTCCIDKRSSAELSEAINSMYRYYYNAAECVIYLEDVPARVEGSLGHKQQLSGIGCSRWFTRCWTLQELLASKTRYFFAGDWSLIEDTVDPNGVNLNDVVVKVTGIDQRVLRHRNMLSTVPISQRMRWASTRNATRDEDIAYSLMGLFDVHMPIIYGEGAKKAFRRLQAEIMQNSFDQTIFAWRSETATSGFLADSPADFRKTPEFALWHPSTLSPFHMTNVGLLIRLVILDEAAKRSPMFSKAGPRAIPHSLAALQCDCKYGTLWKVLLVHLEPIKDTTIFVNGESCKGYRRIKCDRFIRASGQAVIGWPTENIIVLEDQQYQLLKRAREENQTRWGSKPPRESRL</sequence>
<dbReference type="Proteomes" id="UP000235786">
    <property type="component" value="Unassembled WGS sequence"/>
</dbReference>
<evidence type="ECO:0000313" key="4">
    <source>
        <dbReference type="Proteomes" id="UP000235786"/>
    </source>
</evidence>
<evidence type="ECO:0000259" key="2">
    <source>
        <dbReference type="Pfam" id="PF26640"/>
    </source>
</evidence>
<dbReference type="AlphaFoldDB" id="A0A2J6SAK6"/>
<dbReference type="Pfam" id="PF26640">
    <property type="entry name" value="DUF8212"/>
    <property type="match status" value="1"/>
</dbReference>